<dbReference type="EMBL" id="JBHTMM010000222">
    <property type="protein sequence ID" value="MFD1313593.1"/>
    <property type="molecule type" value="Genomic_DNA"/>
</dbReference>
<reference evidence="3" key="1">
    <citation type="journal article" date="2019" name="Int. J. Syst. Evol. Microbiol.">
        <title>The Global Catalogue of Microorganisms (GCM) 10K type strain sequencing project: providing services to taxonomists for standard genome sequencing and annotation.</title>
        <authorList>
            <consortium name="The Broad Institute Genomics Platform"/>
            <consortium name="The Broad Institute Genome Sequencing Center for Infectious Disease"/>
            <person name="Wu L."/>
            <person name="Ma J."/>
        </authorList>
    </citation>
    <scope>NUCLEOTIDE SEQUENCE [LARGE SCALE GENOMIC DNA]</scope>
    <source>
        <strain evidence="3">CGMCC 4.7020</strain>
    </source>
</reference>
<sequence>MPSMDGIKATRRIVESLGPSRIPALHYRWTGVMTGTAGRISPEGYRTGAVGPAGSPVARQGSFRPHKAGMVLAWRQAGTLARG</sequence>
<proteinExistence type="predicted"/>
<evidence type="ECO:0000313" key="2">
    <source>
        <dbReference type="EMBL" id="MFD1313593.1"/>
    </source>
</evidence>
<comment type="caution">
    <text evidence="2">The sequence shown here is derived from an EMBL/GenBank/DDBJ whole genome shotgun (WGS) entry which is preliminary data.</text>
</comment>
<dbReference type="Proteomes" id="UP001597058">
    <property type="component" value="Unassembled WGS sequence"/>
</dbReference>
<accession>A0ABW3XWN1</accession>
<name>A0ABW3XWN1_9ACTN</name>
<feature type="region of interest" description="Disordered" evidence="1">
    <location>
        <begin position="43"/>
        <end position="62"/>
    </location>
</feature>
<protein>
    <submittedName>
        <fullName evidence="2">Uncharacterized protein</fullName>
    </submittedName>
</protein>
<keyword evidence="3" id="KW-1185">Reference proteome</keyword>
<evidence type="ECO:0000256" key="1">
    <source>
        <dbReference type="SAM" id="MobiDB-lite"/>
    </source>
</evidence>
<gene>
    <name evidence="2" type="ORF">ACFQ5X_48895</name>
</gene>
<organism evidence="2 3">
    <name type="scientific">Streptomyces kaempferi</name>
    <dbReference type="NCBI Taxonomy" id="333725"/>
    <lineage>
        <taxon>Bacteria</taxon>
        <taxon>Bacillati</taxon>
        <taxon>Actinomycetota</taxon>
        <taxon>Actinomycetes</taxon>
        <taxon>Kitasatosporales</taxon>
        <taxon>Streptomycetaceae</taxon>
        <taxon>Streptomyces</taxon>
    </lineage>
</organism>
<evidence type="ECO:0000313" key="3">
    <source>
        <dbReference type="Proteomes" id="UP001597058"/>
    </source>
</evidence>
<dbReference type="RefSeq" id="WP_381239008.1">
    <property type="nucleotide sequence ID" value="NZ_JBHSKH010000067.1"/>
</dbReference>